<protein>
    <submittedName>
        <fullName evidence="2">Uncharacterized protein</fullName>
    </submittedName>
</protein>
<feature type="region of interest" description="Disordered" evidence="1">
    <location>
        <begin position="266"/>
        <end position="301"/>
    </location>
</feature>
<feature type="compositionally biased region" description="Basic and acidic residues" evidence="1">
    <location>
        <begin position="65"/>
        <end position="77"/>
    </location>
</feature>
<sequence length="336" mass="37070">MLRFAIVTDVEEMIVNILLLFFIDMLTHSPRDRSRSPHSSDGTSSVKQTHQSNQNDSSSQIESTDNSKDKKENDSQQHMKNLKSFIQTLLNESTSTIDSTYDEQMKILESACIEEYRDLSTDRIRRMIRSALKLRKTQPSSSTATSHTTTSPFLHKDHTKTLSTTNERFNSTENTSKKSRPSSVSNNSTTKTADLASSSPSALSALDADFLRHAFSQQFRPSLDLSAYFSDAFVAPSNGTSAPSSLFCPNFSPSTFLQSLTNTTSLTPSIPLPPPPPTFISSHAHTNGTSDSSPVKSSKQMKLSSTEATSIKVLVNAYREAASYLTRSADELEQLM</sequence>
<reference evidence="2" key="1">
    <citation type="submission" date="2021-02" db="EMBL/GenBank/DDBJ databases">
        <authorList>
            <person name="Nowell W R."/>
        </authorList>
    </citation>
    <scope>NUCLEOTIDE SEQUENCE</scope>
</reference>
<feature type="compositionally biased region" description="Low complexity" evidence="1">
    <location>
        <begin position="140"/>
        <end position="151"/>
    </location>
</feature>
<feature type="compositionally biased region" description="Polar residues" evidence="1">
    <location>
        <begin position="283"/>
        <end position="301"/>
    </location>
</feature>
<dbReference type="AlphaFoldDB" id="A0A817VE00"/>
<evidence type="ECO:0000256" key="1">
    <source>
        <dbReference type="SAM" id="MobiDB-lite"/>
    </source>
</evidence>
<feature type="region of interest" description="Disordered" evidence="1">
    <location>
        <begin position="30"/>
        <end position="77"/>
    </location>
</feature>
<dbReference type="EMBL" id="CAJNYV010000067">
    <property type="protein sequence ID" value="CAF3340849.1"/>
    <property type="molecule type" value="Genomic_DNA"/>
</dbReference>
<evidence type="ECO:0000313" key="3">
    <source>
        <dbReference type="Proteomes" id="UP000663865"/>
    </source>
</evidence>
<feature type="compositionally biased region" description="Polar residues" evidence="1">
    <location>
        <begin position="181"/>
        <end position="192"/>
    </location>
</feature>
<feature type="compositionally biased region" description="Polar residues" evidence="1">
    <location>
        <begin position="161"/>
        <end position="174"/>
    </location>
</feature>
<feature type="compositionally biased region" description="Polar residues" evidence="1">
    <location>
        <begin position="42"/>
        <end position="64"/>
    </location>
</feature>
<evidence type="ECO:0000313" key="2">
    <source>
        <dbReference type="EMBL" id="CAF3340849.1"/>
    </source>
</evidence>
<dbReference type="Proteomes" id="UP000663865">
    <property type="component" value="Unassembled WGS sequence"/>
</dbReference>
<gene>
    <name evidence="2" type="ORF">KIK155_LOCUS2696</name>
</gene>
<accession>A0A817VE00</accession>
<feature type="region of interest" description="Disordered" evidence="1">
    <location>
        <begin position="131"/>
        <end position="198"/>
    </location>
</feature>
<comment type="caution">
    <text evidence="2">The sequence shown here is derived from an EMBL/GenBank/DDBJ whole genome shotgun (WGS) entry which is preliminary data.</text>
</comment>
<proteinExistence type="predicted"/>
<name>A0A817VE00_9BILA</name>
<organism evidence="2 3">
    <name type="scientific">Rotaria socialis</name>
    <dbReference type="NCBI Taxonomy" id="392032"/>
    <lineage>
        <taxon>Eukaryota</taxon>
        <taxon>Metazoa</taxon>
        <taxon>Spiralia</taxon>
        <taxon>Gnathifera</taxon>
        <taxon>Rotifera</taxon>
        <taxon>Eurotatoria</taxon>
        <taxon>Bdelloidea</taxon>
        <taxon>Philodinida</taxon>
        <taxon>Philodinidae</taxon>
        <taxon>Rotaria</taxon>
    </lineage>
</organism>